<gene>
    <name evidence="1" type="ORF">CLSPO_c16340</name>
</gene>
<dbReference type="Gene3D" id="1.25.40.10">
    <property type="entry name" value="Tetratricopeptide repeat domain"/>
    <property type="match status" value="1"/>
</dbReference>
<dbReference type="KEGG" id="cld:CLSPO_c16340"/>
<dbReference type="SUPFAM" id="SSF48452">
    <property type="entry name" value="TPR-like"/>
    <property type="match status" value="1"/>
</dbReference>
<dbReference type="EMBL" id="CP009225">
    <property type="protein sequence ID" value="AKC62354.1"/>
    <property type="molecule type" value="Genomic_DNA"/>
</dbReference>
<dbReference type="RefSeq" id="WP_050481906.1">
    <property type="nucleotide sequence ID" value="NZ_CP009225.1"/>
</dbReference>
<organism evidence="1 2">
    <name type="scientific">Clostridium sporogenes</name>
    <dbReference type="NCBI Taxonomy" id="1509"/>
    <lineage>
        <taxon>Bacteria</taxon>
        <taxon>Bacillati</taxon>
        <taxon>Bacillota</taxon>
        <taxon>Clostridia</taxon>
        <taxon>Eubacteriales</taxon>
        <taxon>Clostridiaceae</taxon>
        <taxon>Clostridium</taxon>
    </lineage>
</organism>
<evidence type="ECO:0000313" key="1">
    <source>
        <dbReference type="EMBL" id="AKC62354.1"/>
    </source>
</evidence>
<sequence length="130" mass="15375">MLSNYNKLDYFGKNFKKAIINLKSSNYSLAHKYIYLLMRVNENAPEWHNLLGILSEIKGDLILAGKHYRASYALDPTYKPASKNLYRITCFYYKFDKESLDYGDKPEKEDPLVYFIKYDEKNIGHLNKKE</sequence>
<protein>
    <recommendedName>
        <fullName evidence="3">Tetratricopeptide repeat protein</fullName>
    </recommendedName>
</protein>
<evidence type="ECO:0008006" key="3">
    <source>
        <dbReference type="Google" id="ProtNLM"/>
    </source>
</evidence>
<reference evidence="1 2" key="1">
    <citation type="journal article" date="2015" name="PLoS ONE">
        <title>A universal mariner transposon system for forward genetic studies in the genus clostridium.</title>
        <authorList>
            <person name="Zhang Y."/>
            <person name="Grosse-Honebrink A."/>
            <person name="Minton N.P."/>
        </authorList>
    </citation>
    <scope>NUCLEOTIDE SEQUENCE [LARGE SCALE GENOMIC DNA]</scope>
    <source>
        <strain evidence="1 2">NCIMB 10696</strain>
    </source>
</reference>
<proteinExistence type="predicted"/>
<evidence type="ECO:0000313" key="2">
    <source>
        <dbReference type="Proteomes" id="UP000033052"/>
    </source>
</evidence>
<dbReference type="AlphaFoldDB" id="A0A7U4LN10"/>
<dbReference type="Proteomes" id="UP000033052">
    <property type="component" value="Chromosome"/>
</dbReference>
<dbReference type="InterPro" id="IPR011990">
    <property type="entry name" value="TPR-like_helical_dom_sf"/>
</dbReference>
<name>A0A7U4LN10_CLOSG</name>
<dbReference type="GeneID" id="92938343"/>
<accession>A0A7U4LN10</accession>